<protein>
    <submittedName>
        <fullName evidence="4">Lycopene cyclase</fullName>
    </submittedName>
</protein>
<dbReference type="NCBIfam" id="TIGR01790">
    <property type="entry name" value="carotene-cycl"/>
    <property type="match status" value="1"/>
</dbReference>
<dbReference type="eggNOG" id="COG0644">
    <property type="taxonomic scope" value="Bacteria"/>
</dbReference>
<dbReference type="GO" id="GO:0016705">
    <property type="term" value="F:oxidoreductase activity, acting on paired donors, with incorporation or reduction of molecular oxygen"/>
    <property type="evidence" value="ECO:0007669"/>
    <property type="project" value="InterPro"/>
</dbReference>
<gene>
    <name evidence="4" type="ORF">MARPU_13295</name>
</gene>
<proteinExistence type="inferred from homology"/>
<sequence length="432" mass="48709">MDPDAANAQHGAFARSGITRNIRPAPQHQRLIEDTSMQEAPNAQHFDADYILVGGGLQNALILLALAERRPQTRVMLFERDQRLGGNHTWSFQAMDLPPSSQDWASRLAEHHWPGYQLYFDKSSRWVEGQYSSLGSEHLERLVQEAAADNPNIQIHTGAEVSRVEAHGIELADGRRLTAQVVVDARGPEHAPRQRGGGYQKFVGLECQLARPAPMNAPILMDTRCRQHDGFRFQYILPFTAERVLIEDTYFSNSPDIDEQALSEDTLEEAKRFGLEIAQVIRTEVGVLPMPSRSTFAPSDSGPINAGYAGGWFNPGTGYSLAAAARLADYLASVAPETVFSDAGWKRLTRTMRTQSRFLAFLNLMMFGMFHGAWRNKLMERFYLVSDRAIHRFFAMEINPVDMWNIMWVGAPWTPKRRLRHAERPDSQSISV</sequence>
<dbReference type="Pfam" id="PF05834">
    <property type="entry name" value="Lycopene_cycl"/>
    <property type="match status" value="1"/>
</dbReference>
<feature type="region of interest" description="Disordered" evidence="2">
    <location>
        <begin position="1"/>
        <end position="20"/>
    </location>
</feature>
<evidence type="ECO:0000256" key="1">
    <source>
        <dbReference type="ARBA" id="ARBA00006599"/>
    </source>
</evidence>
<dbReference type="GO" id="GO:0045436">
    <property type="term" value="F:lycopene beta cyclase activity"/>
    <property type="evidence" value="ECO:0007669"/>
    <property type="project" value="InterPro"/>
</dbReference>
<dbReference type="Gene3D" id="3.50.50.60">
    <property type="entry name" value="FAD/NAD(P)-binding domain"/>
    <property type="match status" value="1"/>
</dbReference>
<accession>W0E5A8</accession>
<dbReference type="InterPro" id="IPR008461">
    <property type="entry name" value="CrtY"/>
</dbReference>
<keyword evidence="3" id="KW-1133">Transmembrane helix</keyword>
<dbReference type="STRING" id="765910.MARPU_13295"/>
<dbReference type="Proteomes" id="UP000005275">
    <property type="component" value="Chromosome"/>
</dbReference>
<keyword evidence="3" id="KW-0472">Membrane</keyword>
<dbReference type="NCBIfam" id="TIGR01789">
    <property type="entry name" value="lycopene_cycl"/>
    <property type="match status" value="1"/>
</dbReference>
<dbReference type="GO" id="GO:0016117">
    <property type="term" value="P:carotenoid biosynthetic process"/>
    <property type="evidence" value="ECO:0007669"/>
    <property type="project" value="InterPro"/>
</dbReference>
<dbReference type="HOGENOM" id="CLU_698000_0_0_6"/>
<dbReference type="InterPro" id="IPR010108">
    <property type="entry name" value="Lycopene_cyclase_b/e"/>
</dbReference>
<organism evidence="4 5">
    <name type="scientific">Marichromatium purpuratum 984</name>
    <dbReference type="NCBI Taxonomy" id="765910"/>
    <lineage>
        <taxon>Bacteria</taxon>
        <taxon>Pseudomonadati</taxon>
        <taxon>Pseudomonadota</taxon>
        <taxon>Gammaproteobacteria</taxon>
        <taxon>Chromatiales</taxon>
        <taxon>Chromatiaceae</taxon>
        <taxon>Marichromatium</taxon>
    </lineage>
</organism>
<dbReference type="EMBL" id="CP007031">
    <property type="protein sequence ID" value="AHF04708.1"/>
    <property type="molecule type" value="Genomic_DNA"/>
</dbReference>
<evidence type="ECO:0000313" key="4">
    <source>
        <dbReference type="EMBL" id="AHF04708.1"/>
    </source>
</evidence>
<keyword evidence="3" id="KW-0812">Transmembrane</keyword>
<name>W0E5A8_MARPU</name>
<comment type="similarity">
    <text evidence="1">Belongs to the lycopene cyclase family.</text>
</comment>
<evidence type="ECO:0000256" key="2">
    <source>
        <dbReference type="SAM" id="MobiDB-lite"/>
    </source>
</evidence>
<dbReference type="KEGG" id="mpur:MARPU_13295"/>
<keyword evidence="5" id="KW-1185">Reference proteome</keyword>
<dbReference type="SUPFAM" id="SSF51905">
    <property type="entry name" value="FAD/NAD(P)-binding domain"/>
    <property type="match status" value="1"/>
</dbReference>
<reference evidence="4 5" key="1">
    <citation type="submission" date="2013-12" db="EMBL/GenBank/DDBJ databases">
        <authorList>
            <consortium name="DOE Joint Genome Institute"/>
            <person name="Bryant D.A."/>
            <person name="Huntemann M."/>
            <person name="Han J."/>
            <person name="Chen A."/>
            <person name="Kyrpides N."/>
            <person name="Mavromatis K."/>
            <person name="Markowitz V."/>
            <person name="Palaniappan K."/>
            <person name="Ivanova N."/>
            <person name="Schaumberg A."/>
            <person name="Pati A."/>
            <person name="Liolios K."/>
            <person name="Nordberg H.P."/>
            <person name="Cantor M.N."/>
            <person name="Hua S.X."/>
            <person name="Woyke T."/>
        </authorList>
    </citation>
    <scope>NUCLEOTIDE SEQUENCE [LARGE SCALE GENOMIC DNA]</scope>
    <source>
        <strain evidence="4 5">984</strain>
    </source>
</reference>
<feature type="transmembrane region" description="Helical" evidence="3">
    <location>
        <begin position="356"/>
        <end position="374"/>
    </location>
</feature>
<evidence type="ECO:0000313" key="5">
    <source>
        <dbReference type="Proteomes" id="UP000005275"/>
    </source>
</evidence>
<dbReference type="AlphaFoldDB" id="W0E5A8"/>
<feature type="transmembrane region" description="Helical" evidence="3">
    <location>
        <begin position="50"/>
        <end position="67"/>
    </location>
</feature>
<dbReference type="InterPro" id="IPR036188">
    <property type="entry name" value="FAD/NAD-bd_sf"/>
</dbReference>
<evidence type="ECO:0000256" key="3">
    <source>
        <dbReference type="SAM" id="Phobius"/>
    </source>
</evidence>